<dbReference type="InterPro" id="IPR051158">
    <property type="entry name" value="Metallophosphoesterase_sf"/>
</dbReference>
<evidence type="ECO:0000256" key="2">
    <source>
        <dbReference type="ARBA" id="ARBA00022801"/>
    </source>
</evidence>
<dbReference type="PANTHER" id="PTHR31302:SF31">
    <property type="entry name" value="PHOSPHODIESTERASE YAEI"/>
    <property type="match status" value="1"/>
</dbReference>
<dbReference type="GO" id="GO:0046872">
    <property type="term" value="F:metal ion binding"/>
    <property type="evidence" value="ECO:0007669"/>
    <property type="project" value="UniProtKB-KW"/>
</dbReference>
<evidence type="ECO:0000256" key="3">
    <source>
        <dbReference type="SAM" id="SignalP"/>
    </source>
</evidence>
<dbReference type="AlphaFoldDB" id="A0A3A5L0W6"/>
<keyword evidence="2" id="KW-0378">Hydrolase</keyword>
<dbReference type="InterPro" id="IPR004843">
    <property type="entry name" value="Calcineurin-like_PHP"/>
</dbReference>
<keyword evidence="3" id="KW-0732">Signal</keyword>
<feature type="signal peptide" evidence="3">
    <location>
        <begin position="1"/>
        <end position="25"/>
    </location>
</feature>
<evidence type="ECO:0000256" key="1">
    <source>
        <dbReference type="ARBA" id="ARBA00022723"/>
    </source>
</evidence>
<dbReference type="EMBL" id="QZWZ01000004">
    <property type="protein sequence ID" value="RJT41036.1"/>
    <property type="molecule type" value="Genomic_DNA"/>
</dbReference>
<feature type="domain" description="Calcineurin-like phosphoesterase" evidence="4">
    <location>
        <begin position="52"/>
        <end position="241"/>
    </location>
</feature>
<feature type="chain" id="PRO_5017358778" evidence="3">
    <location>
        <begin position="26"/>
        <end position="302"/>
    </location>
</feature>
<gene>
    <name evidence="5" type="ORF">D3227_07950</name>
</gene>
<keyword evidence="1" id="KW-0479">Metal-binding</keyword>
<dbReference type="InterPro" id="IPR006311">
    <property type="entry name" value="TAT_signal"/>
</dbReference>
<dbReference type="CDD" id="cd07385">
    <property type="entry name" value="MPP_YkuE_C"/>
    <property type="match status" value="1"/>
</dbReference>
<dbReference type="GO" id="GO:0016020">
    <property type="term" value="C:membrane"/>
    <property type="evidence" value="ECO:0007669"/>
    <property type="project" value="GOC"/>
</dbReference>
<dbReference type="GO" id="GO:0008758">
    <property type="term" value="F:UDP-2,3-diacylglucosamine hydrolase activity"/>
    <property type="evidence" value="ECO:0007669"/>
    <property type="project" value="TreeGrafter"/>
</dbReference>
<protein>
    <submittedName>
        <fullName evidence="5">Metallophosphoesterase</fullName>
    </submittedName>
</protein>
<proteinExistence type="predicted"/>
<comment type="caution">
    <text evidence="5">The sequence shown here is derived from an EMBL/GenBank/DDBJ whole genome shotgun (WGS) entry which is preliminary data.</text>
</comment>
<dbReference type="Pfam" id="PF00149">
    <property type="entry name" value="Metallophos"/>
    <property type="match status" value="1"/>
</dbReference>
<reference evidence="5 6" key="1">
    <citation type="submission" date="2018-09" db="EMBL/GenBank/DDBJ databases">
        <title>Mesorhizobium carmichaelinearum sp. nov. isolated from Carmichaelinea spp. root nodules in New Zealand.</title>
        <authorList>
            <person name="De Meyer S.E."/>
        </authorList>
    </citation>
    <scope>NUCLEOTIDE SEQUENCE [LARGE SCALE GENOMIC DNA]</scope>
    <source>
        <strain evidence="5 6">ICMP19557</strain>
    </source>
</reference>
<evidence type="ECO:0000313" key="5">
    <source>
        <dbReference type="EMBL" id="RJT41036.1"/>
    </source>
</evidence>
<dbReference type="InterPro" id="IPR029052">
    <property type="entry name" value="Metallo-depent_PP-like"/>
</dbReference>
<dbReference type="GO" id="GO:0009245">
    <property type="term" value="P:lipid A biosynthetic process"/>
    <property type="evidence" value="ECO:0007669"/>
    <property type="project" value="TreeGrafter"/>
</dbReference>
<dbReference type="PANTHER" id="PTHR31302">
    <property type="entry name" value="TRANSMEMBRANE PROTEIN WITH METALLOPHOSPHOESTERASE DOMAIN-RELATED"/>
    <property type="match status" value="1"/>
</dbReference>
<evidence type="ECO:0000313" key="6">
    <source>
        <dbReference type="Proteomes" id="UP000272706"/>
    </source>
</evidence>
<accession>A0A3A5L0W6</accession>
<dbReference type="SUPFAM" id="SSF56300">
    <property type="entry name" value="Metallo-dependent phosphatases"/>
    <property type="match status" value="1"/>
</dbReference>
<dbReference type="OrthoDB" id="9780884at2"/>
<sequence>MITRRGFLRFMGASFLSAVSLSAYAVGIEPMLLTHVKRYALTPPHWPAGLKLRVVALADIHACRPWMTPERIASLAAEANALQPDLIVLLGDFPAGTRLISDWVEASEWAPALSGLKAPLGVWSILGNHDWWQDRAAQAAGAGPTISRKALEAVGIPVLENDVVRLEKDGHGFWLAGLADQLALRPGQAWGRTGFKGLDDLDGTLAKVSDSAPVILLAHEPDIFPKVPWRVSLTLSGHTHGGQVRLFGYSPVVPSRFGNRYAYGHVVEQDRNLIVSGGLGFSIMPVRFGMRPEILQIDLGSV</sequence>
<keyword evidence="6" id="KW-1185">Reference proteome</keyword>
<organism evidence="5 6">
    <name type="scientific">Mesorhizobium waimense</name>
    <dbReference type="NCBI Taxonomy" id="1300307"/>
    <lineage>
        <taxon>Bacteria</taxon>
        <taxon>Pseudomonadati</taxon>
        <taxon>Pseudomonadota</taxon>
        <taxon>Alphaproteobacteria</taxon>
        <taxon>Hyphomicrobiales</taxon>
        <taxon>Phyllobacteriaceae</taxon>
        <taxon>Mesorhizobium</taxon>
    </lineage>
</organism>
<evidence type="ECO:0000259" key="4">
    <source>
        <dbReference type="Pfam" id="PF00149"/>
    </source>
</evidence>
<dbReference type="RefSeq" id="WP_120013550.1">
    <property type="nucleotide sequence ID" value="NZ_QZWZ01000004.1"/>
</dbReference>
<dbReference type="Proteomes" id="UP000272706">
    <property type="component" value="Unassembled WGS sequence"/>
</dbReference>
<name>A0A3A5L0W6_9HYPH</name>
<dbReference type="PROSITE" id="PS51318">
    <property type="entry name" value="TAT"/>
    <property type="match status" value="1"/>
</dbReference>
<dbReference type="Gene3D" id="3.60.21.10">
    <property type="match status" value="1"/>
</dbReference>